<comment type="caution">
    <text evidence="1">The sequence shown here is derived from an EMBL/GenBank/DDBJ whole genome shotgun (WGS) entry which is preliminary data.</text>
</comment>
<accession>A0A0F9AND8</accession>
<gene>
    <name evidence="1" type="ORF">LCGC14_2551290</name>
</gene>
<name>A0A0F9AND8_9ZZZZ</name>
<proteinExistence type="predicted"/>
<evidence type="ECO:0000313" key="1">
    <source>
        <dbReference type="EMBL" id="KKL10890.1"/>
    </source>
</evidence>
<protein>
    <submittedName>
        <fullName evidence="1">Uncharacterized protein</fullName>
    </submittedName>
</protein>
<organism evidence="1">
    <name type="scientific">marine sediment metagenome</name>
    <dbReference type="NCBI Taxonomy" id="412755"/>
    <lineage>
        <taxon>unclassified sequences</taxon>
        <taxon>metagenomes</taxon>
        <taxon>ecological metagenomes</taxon>
    </lineage>
</organism>
<dbReference type="AlphaFoldDB" id="A0A0F9AND8"/>
<reference evidence="1" key="1">
    <citation type="journal article" date="2015" name="Nature">
        <title>Complex archaea that bridge the gap between prokaryotes and eukaryotes.</title>
        <authorList>
            <person name="Spang A."/>
            <person name="Saw J.H."/>
            <person name="Jorgensen S.L."/>
            <person name="Zaremba-Niedzwiedzka K."/>
            <person name="Martijn J."/>
            <person name="Lind A.E."/>
            <person name="van Eijk R."/>
            <person name="Schleper C."/>
            <person name="Guy L."/>
            <person name="Ettema T.J."/>
        </authorList>
    </citation>
    <scope>NUCLEOTIDE SEQUENCE</scope>
</reference>
<dbReference type="EMBL" id="LAZR01041879">
    <property type="protein sequence ID" value="KKL10890.1"/>
    <property type="molecule type" value="Genomic_DNA"/>
</dbReference>
<sequence length="63" mass="7186">MFTLTLDLDLTDIPCRTCSHPRSAHERVGLGDKATYSCHHCFEMEDGEHHSDVDWIHDYVAAV</sequence>